<dbReference type="SUPFAM" id="SSF56235">
    <property type="entry name" value="N-terminal nucleophile aminohydrolases (Ntn hydrolases)"/>
    <property type="match status" value="1"/>
</dbReference>
<dbReference type="InterPro" id="IPR033738">
    <property type="entry name" value="AsnB_N"/>
</dbReference>
<evidence type="ECO:0000313" key="12">
    <source>
        <dbReference type="Proteomes" id="UP000177811"/>
    </source>
</evidence>
<dbReference type="Proteomes" id="UP000177811">
    <property type="component" value="Unassembled WGS sequence"/>
</dbReference>
<evidence type="ECO:0000313" key="11">
    <source>
        <dbReference type="EMBL" id="OHA02114.1"/>
    </source>
</evidence>
<evidence type="ECO:0000259" key="10">
    <source>
        <dbReference type="PROSITE" id="PS51278"/>
    </source>
</evidence>
<dbReference type="GO" id="GO:0005829">
    <property type="term" value="C:cytosol"/>
    <property type="evidence" value="ECO:0007669"/>
    <property type="project" value="TreeGrafter"/>
</dbReference>
<dbReference type="Gene3D" id="3.40.50.620">
    <property type="entry name" value="HUPs"/>
    <property type="match status" value="1"/>
</dbReference>
<organism evidence="11 12">
    <name type="scientific">Candidatus Sungbacteria bacterium RIFCSPHIGHO2_02_FULL_51_29</name>
    <dbReference type="NCBI Taxonomy" id="1802273"/>
    <lineage>
        <taxon>Bacteria</taxon>
        <taxon>Candidatus Sungiibacteriota</taxon>
    </lineage>
</organism>
<feature type="binding site" evidence="9">
    <location>
        <position position="98"/>
    </location>
    <ligand>
        <name>L-glutamine</name>
        <dbReference type="ChEBI" id="CHEBI:58359"/>
    </ligand>
</feature>
<gene>
    <name evidence="11" type="ORF">A3C16_04865</name>
</gene>
<dbReference type="Pfam" id="PF13537">
    <property type="entry name" value="GATase_7"/>
    <property type="match status" value="1"/>
</dbReference>
<keyword evidence="4 9" id="KW-0547">Nucleotide-binding</keyword>
<dbReference type="GO" id="GO:0005524">
    <property type="term" value="F:ATP binding"/>
    <property type="evidence" value="ECO:0007669"/>
    <property type="project" value="UniProtKB-KW"/>
</dbReference>
<dbReference type="InterPro" id="IPR051786">
    <property type="entry name" value="ASN_synthetase/amidase"/>
</dbReference>
<dbReference type="EC" id="6.3.5.4" evidence="3"/>
<evidence type="ECO:0000256" key="6">
    <source>
        <dbReference type="ARBA" id="ARBA00022962"/>
    </source>
</evidence>
<name>A0A1G2KS71_9BACT</name>
<evidence type="ECO:0000256" key="3">
    <source>
        <dbReference type="ARBA" id="ARBA00012737"/>
    </source>
</evidence>
<keyword evidence="8" id="KW-0061">Asparagine biosynthesis</keyword>
<keyword evidence="8" id="KW-0028">Amino-acid biosynthesis</keyword>
<dbReference type="NCBIfam" id="TIGR01536">
    <property type="entry name" value="asn_synth_AEB"/>
    <property type="match status" value="1"/>
</dbReference>
<proteinExistence type="inferred from homology"/>
<reference evidence="11 12" key="1">
    <citation type="journal article" date="2016" name="Nat. Commun.">
        <title>Thousands of microbial genomes shed light on interconnected biogeochemical processes in an aquifer system.</title>
        <authorList>
            <person name="Anantharaman K."/>
            <person name="Brown C.T."/>
            <person name="Hug L.A."/>
            <person name="Sharon I."/>
            <person name="Castelle C.J."/>
            <person name="Probst A.J."/>
            <person name="Thomas B.C."/>
            <person name="Singh A."/>
            <person name="Wilkins M.J."/>
            <person name="Karaoz U."/>
            <person name="Brodie E.L."/>
            <person name="Williams K.H."/>
            <person name="Hubbard S.S."/>
            <person name="Banfield J.F."/>
        </authorList>
    </citation>
    <scope>NUCLEOTIDE SEQUENCE [LARGE SCALE GENOMIC DNA]</scope>
</reference>
<feature type="domain" description="Glutamine amidotransferase type-2" evidence="10">
    <location>
        <begin position="2"/>
        <end position="211"/>
    </location>
</feature>
<evidence type="ECO:0000256" key="4">
    <source>
        <dbReference type="ARBA" id="ARBA00022741"/>
    </source>
</evidence>
<evidence type="ECO:0000256" key="5">
    <source>
        <dbReference type="ARBA" id="ARBA00022840"/>
    </source>
</evidence>
<dbReference type="PANTHER" id="PTHR43284:SF1">
    <property type="entry name" value="ASPARAGINE SYNTHETASE"/>
    <property type="match status" value="1"/>
</dbReference>
<dbReference type="InterPro" id="IPR014729">
    <property type="entry name" value="Rossmann-like_a/b/a_fold"/>
</dbReference>
<dbReference type="InterPro" id="IPR001962">
    <property type="entry name" value="Asn_synthase"/>
</dbReference>
<comment type="catalytic activity">
    <reaction evidence="7">
        <text>L-aspartate + L-glutamine + ATP + H2O = L-asparagine + L-glutamate + AMP + diphosphate + H(+)</text>
        <dbReference type="Rhea" id="RHEA:12228"/>
        <dbReference type="ChEBI" id="CHEBI:15377"/>
        <dbReference type="ChEBI" id="CHEBI:15378"/>
        <dbReference type="ChEBI" id="CHEBI:29985"/>
        <dbReference type="ChEBI" id="CHEBI:29991"/>
        <dbReference type="ChEBI" id="CHEBI:30616"/>
        <dbReference type="ChEBI" id="CHEBI:33019"/>
        <dbReference type="ChEBI" id="CHEBI:58048"/>
        <dbReference type="ChEBI" id="CHEBI:58359"/>
        <dbReference type="ChEBI" id="CHEBI:456215"/>
        <dbReference type="EC" id="6.3.5.4"/>
    </reaction>
</comment>
<sequence length="618" mass="70381">MCGITGFVELSGAPASREAVEKMSQAIKHRGPNDSGVFVNGSAAFAHRRLSILDVTSSGHQPMQDSLGRYTITFNGEVYNYLEIRRELGGRHWKSGSDTEVMLEAYAMWGKECLSHFNGIFSFALWDAAEKELFCARDRLGVKPFYYAVHEGRFLFASEIKALLAAGVPARPNDRIVRDYLVFGMYEHSEETFFEGIQQLMPGHALTIKDGKITIFRYWNLPERVADLSGLSDADVSERYRALVDDAVGIQLRSDVPIGINASGGLDCSILTETVNRLCGGQRNFEMYSWNYGEEQYDETPYVKELSRHLGWNVNFVTLTPKDALAIMPDVMRHEEQPFPGISIVARHNLYRHTKPETIVFLEGHGGDEIGGGYEYYISSFLLDVMERDGMDAGEKELAAYGALHGITSKKTLQDFFLRGLRSYFSGGTSADATSFIATGCLHDDFLSRAFPPKPVFDAPFSTHLANMQYRDLHWTKQPRVLRSVDRNSMAYAKEVRVPFLDHRIVEFAFSLPPRQKIRNGEQRFFMREAFRSRLSPSIVNAPKRAVPDPQRAWLKGALRPWAEEVLSSPEFGKRAYIDQKRALAEYERYCETKDAANSFHIWQWLNMEMWFRQFIDK</sequence>
<dbReference type="AlphaFoldDB" id="A0A1G2KS71"/>
<dbReference type="InterPro" id="IPR017932">
    <property type="entry name" value="GATase_2_dom"/>
</dbReference>
<comment type="caution">
    <text evidence="11">The sequence shown here is derived from an EMBL/GenBank/DDBJ whole genome shotgun (WGS) entry which is preliminary data.</text>
</comment>
<evidence type="ECO:0000256" key="8">
    <source>
        <dbReference type="PIRSR" id="PIRSR001589-1"/>
    </source>
</evidence>
<protein>
    <recommendedName>
        <fullName evidence="3">asparagine synthase (glutamine-hydrolyzing)</fullName>
        <ecNumber evidence="3">6.3.5.4</ecNumber>
    </recommendedName>
</protein>
<evidence type="ECO:0000256" key="9">
    <source>
        <dbReference type="PIRSR" id="PIRSR001589-2"/>
    </source>
</evidence>
<evidence type="ECO:0000256" key="1">
    <source>
        <dbReference type="ARBA" id="ARBA00005187"/>
    </source>
</evidence>
<evidence type="ECO:0000256" key="7">
    <source>
        <dbReference type="ARBA" id="ARBA00048741"/>
    </source>
</evidence>
<dbReference type="CDD" id="cd00712">
    <property type="entry name" value="AsnB"/>
    <property type="match status" value="1"/>
</dbReference>
<dbReference type="Gene3D" id="3.60.20.10">
    <property type="entry name" value="Glutamine Phosphoribosylpyrophosphate, subunit 1, domain 1"/>
    <property type="match status" value="1"/>
</dbReference>
<dbReference type="PROSITE" id="PS51278">
    <property type="entry name" value="GATASE_TYPE_2"/>
    <property type="match status" value="1"/>
</dbReference>
<comment type="pathway">
    <text evidence="1">Amino-acid biosynthesis; L-asparagine biosynthesis; L-asparagine from L-aspartate (L-Gln route): step 1/1.</text>
</comment>
<dbReference type="InterPro" id="IPR006426">
    <property type="entry name" value="Asn_synth_AEB"/>
</dbReference>
<dbReference type="EMBL" id="MHQL01000045">
    <property type="protein sequence ID" value="OHA02114.1"/>
    <property type="molecule type" value="Genomic_DNA"/>
</dbReference>
<dbReference type="CDD" id="cd01991">
    <property type="entry name" value="Asn_synthase_B_C"/>
    <property type="match status" value="1"/>
</dbReference>
<accession>A0A1G2KS71</accession>
<feature type="active site" description="For GATase activity" evidence="8">
    <location>
        <position position="2"/>
    </location>
</feature>
<evidence type="ECO:0000256" key="2">
    <source>
        <dbReference type="ARBA" id="ARBA00005752"/>
    </source>
</evidence>
<dbReference type="GO" id="GO:0004066">
    <property type="term" value="F:asparagine synthase (glutamine-hydrolyzing) activity"/>
    <property type="evidence" value="ECO:0007669"/>
    <property type="project" value="UniProtKB-EC"/>
</dbReference>
<keyword evidence="6 8" id="KW-0315">Glutamine amidotransferase</keyword>
<keyword evidence="5 9" id="KW-0067">ATP-binding</keyword>
<dbReference type="GO" id="GO:0006529">
    <property type="term" value="P:asparagine biosynthetic process"/>
    <property type="evidence" value="ECO:0007669"/>
    <property type="project" value="UniProtKB-KW"/>
</dbReference>
<dbReference type="InterPro" id="IPR029055">
    <property type="entry name" value="Ntn_hydrolases_N"/>
</dbReference>
<dbReference type="PANTHER" id="PTHR43284">
    <property type="entry name" value="ASPARAGINE SYNTHETASE (GLUTAMINE-HYDROLYZING)"/>
    <property type="match status" value="1"/>
</dbReference>
<dbReference type="PIRSF" id="PIRSF001589">
    <property type="entry name" value="Asn_synthetase_glu-h"/>
    <property type="match status" value="1"/>
</dbReference>
<comment type="similarity">
    <text evidence="2">Belongs to the asparagine synthetase family.</text>
</comment>
<dbReference type="SUPFAM" id="SSF52402">
    <property type="entry name" value="Adenine nucleotide alpha hydrolases-like"/>
    <property type="match status" value="1"/>
</dbReference>
<dbReference type="Pfam" id="PF00733">
    <property type="entry name" value="Asn_synthase"/>
    <property type="match status" value="1"/>
</dbReference>